<evidence type="ECO:0000313" key="4">
    <source>
        <dbReference type="EMBL" id="MFD2566564.1"/>
    </source>
</evidence>
<feature type="domain" description="N-acetyltransferase" evidence="3">
    <location>
        <begin position="3"/>
        <end position="162"/>
    </location>
</feature>
<dbReference type="Proteomes" id="UP001597508">
    <property type="component" value="Unassembled WGS sequence"/>
</dbReference>
<gene>
    <name evidence="4" type="ORF">ACFSRZ_04225</name>
</gene>
<accession>A0ABW5LRQ1</accession>
<comment type="caution">
    <text evidence="4">The sequence shown here is derived from an EMBL/GenBank/DDBJ whole genome shotgun (WGS) entry which is preliminary data.</text>
</comment>
<dbReference type="InterPro" id="IPR016181">
    <property type="entry name" value="Acyl_CoA_acyltransferase"/>
</dbReference>
<dbReference type="SUPFAM" id="SSF55729">
    <property type="entry name" value="Acyl-CoA N-acyltransferases (Nat)"/>
    <property type="match status" value="1"/>
</dbReference>
<evidence type="ECO:0000313" key="5">
    <source>
        <dbReference type="Proteomes" id="UP001597508"/>
    </source>
</evidence>
<dbReference type="Gene3D" id="3.40.630.30">
    <property type="match status" value="1"/>
</dbReference>
<dbReference type="EC" id="2.3.-.-" evidence="4"/>
<name>A0ABW5LRQ1_9FLAO</name>
<sequence>MSFTIRFATREDMKAVHELITELAVFEKEPDAVKISVKDLEKNGFSEHPMFKIFVAEENNSIIGMALFYERFSTWKGRAIHLEDLIVTESKRKYGVGKALYTALMKYADENDYKRVAWEVLDWNQNAIDFYESTGAHILEGWQVVHMTEENLKEFTNKLKRKRT</sequence>
<evidence type="ECO:0000256" key="1">
    <source>
        <dbReference type="ARBA" id="ARBA00022679"/>
    </source>
</evidence>
<dbReference type="EMBL" id="JBHULH010000001">
    <property type="protein sequence ID" value="MFD2566564.1"/>
    <property type="molecule type" value="Genomic_DNA"/>
</dbReference>
<reference evidence="5" key="1">
    <citation type="journal article" date="2019" name="Int. J. Syst. Evol. Microbiol.">
        <title>The Global Catalogue of Microorganisms (GCM) 10K type strain sequencing project: providing services to taxonomists for standard genome sequencing and annotation.</title>
        <authorList>
            <consortium name="The Broad Institute Genomics Platform"/>
            <consortium name="The Broad Institute Genome Sequencing Center for Infectious Disease"/>
            <person name="Wu L."/>
            <person name="Ma J."/>
        </authorList>
    </citation>
    <scope>NUCLEOTIDE SEQUENCE [LARGE SCALE GENOMIC DNA]</scope>
    <source>
        <strain evidence="5">KCTC 52127</strain>
    </source>
</reference>
<protein>
    <submittedName>
        <fullName evidence="4">GNAT family N-acetyltransferase</fullName>
        <ecNumber evidence="4">2.3.-.-</ecNumber>
    </submittedName>
</protein>
<keyword evidence="2 4" id="KW-0012">Acyltransferase</keyword>
<evidence type="ECO:0000259" key="3">
    <source>
        <dbReference type="PROSITE" id="PS51186"/>
    </source>
</evidence>
<proteinExistence type="predicted"/>
<dbReference type="PANTHER" id="PTHR10545:SF29">
    <property type="entry name" value="GH14572P-RELATED"/>
    <property type="match status" value="1"/>
</dbReference>
<dbReference type="GO" id="GO:0016746">
    <property type="term" value="F:acyltransferase activity"/>
    <property type="evidence" value="ECO:0007669"/>
    <property type="project" value="UniProtKB-KW"/>
</dbReference>
<dbReference type="PANTHER" id="PTHR10545">
    <property type="entry name" value="DIAMINE N-ACETYLTRANSFERASE"/>
    <property type="match status" value="1"/>
</dbReference>
<dbReference type="RefSeq" id="WP_379665269.1">
    <property type="nucleotide sequence ID" value="NZ_JBHULH010000001.1"/>
</dbReference>
<dbReference type="InterPro" id="IPR000182">
    <property type="entry name" value="GNAT_dom"/>
</dbReference>
<keyword evidence="5" id="KW-1185">Reference proteome</keyword>
<organism evidence="4 5">
    <name type="scientific">Pseudotenacibaculum haliotis</name>
    <dbReference type="NCBI Taxonomy" id="1862138"/>
    <lineage>
        <taxon>Bacteria</taxon>
        <taxon>Pseudomonadati</taxon>
        <taxon>Bacteroidota</taxon>
        <taxon>Flavobacteriia</taxon>
        <taxon>Flavobacteriales</taxon>
        <taxon>Flavobacteriaceae</taxon>
        <taxon>Pseudotenacibaculum</taxon>
    </lineage>
</organism>
<dbReference type="PROSITE" id="PS51186">
    <property type="entry name" value="GNAT"/>
    <property type="match status" value="1"/>
</dbReference>
<dbReference type="CDD" id="cd04301">
    <property type="entry name" value="NAT_SF"/>
    <property type="match status" value="1"/>
</dbReference>
<dbReference type="InterPro" id="IPR051016">
    <property type="entry name" value="Diverse_Substrate_AcTransf"/>
</dbReference>
<evidence type="ECO:0000256" key="2">
    <source>
        <dbReference type="ARBA" id="ARBA00023315"/>
    </source>
</evidence>
<dbReference type="Pfam" id="PF00583">
    <property type="entry name" value="Acetyltransf_1"/>
    <property type="match status" value="1"/>
</dbReference>
<keyword evidence="1 4" id="KW-0808">Transferase</keyword>